<dbReference type="InterPro" id="IPR051265">
    <property type="entry name" value="HIBADH-related_NP60_sf"/>
</dbReference>
<dbReference type="Pfam" id="PF03446">
    <property type="entry name" value="NAD_binding_2"/>
    <property type="match status" value="1"/>
</dbReference>
<dbReference type="PROSITE" id="PS00895">
    <property type="entry name" value="3_HYDROXYISOBUT_DH"/>
    <property type="match status" value="1"/>
</dbReference>
<dbReference type="GO" id="GO:0051287">
    <property type="term" value="F:NAD binding"/>
    <property type="evidence" value="ECO:0007669"/>
    <property type="project" value="InterPro"/>
</dbReference>
<dbReference type="InterPro" id="IPR013328">
    <property type="entry name" value="6PGD_dom2"/>
</dbReference>
<dbReference type="InterPro" id="IPR015815">
    <property type="entry name" value="HIBADH-related"/>
</dbReference>
<dbReference type="Proteomes" id="UP000070175">
    <property type="component" value="Unassembled WGS sequence"/>
</dbReference>
<dbReference type="SUPFAM" id="SSF48179">
    <property type="entry name" value="6-phosphogluconate dehydrogenase C-terminal domain-like"/>
    <property type="match status" value="1"/>
</dbReference>
<name>A0A133VNA8_9EURY</name>
<dbReference type="InterPro" id="IPR002204">
    <property type="entry name" value="3-OH-isobutyrate_DH-rel_CS"/>
</dbReference>
<dbReference type="GO" id="GO:0050661">
    <property type="term" value="F:NADP binding"/>
    <property type="evidence" value="ECO:0007669"/>
    <property type="project" value="InterPro"/>
</dbReference>
<keyword evidence="1" id="KW-0560">Oxidoreductase</keyword>
<dbReference type="Gene3D" id="1.10.1040.10">
    <property type="entry name" value="N-(1-d-carboxylethyl)-l-norvaline Dehydrogenase, domain 2"/>
    <property type="match status" value="1"/>
</dbReference>
<protein>
    <recommendedName>
        <fullName evidence="7">6-phosphogluconate dehydrogenase</fullName>
    </recommendedName>
</protein>
<dbReference type="PIRSF" id="PIRSF000103">
    <property type="entry name" value="HIBADH"/>
    <property type="match status" value="1"/>
</dbReference>
<proteinExistence type="predicted"/>
<evidence type="ECO:0008006" key="7">
    <source>
        <dbReference type="Google" id="ProtNLM"/>
    </source>
</evidence>
<dbReference type="InterPro" id="IPR029154">
    <property type="entry name" value="HIBADH-like_NADP-bd"/>
</dbReference>
<dbReference type="PANTHER" id="PTHR43580">
    <property type="entry name" value="OXIDOREDUCTASE GLYR1-RELATED"/>
    <property type="match status" value="1"/>
</dbReference>
<evidence type="ECO:0000259" key="3">
    <source>
        <dbReference type="Pfam" id="PF03446"/>
    </source>
</evidence>
<accession>A0A133VNA8</accession>
<dbReference type="InterPro" id="IPR036291">
    <property type="entry name" value="NAD(P)-bd_dom_sf"/>
</dbReference>
<evidence type="ECO:0000259" key="4">
    <source>
        <dbReference type="Pfam" id="PF14833"/>
    </source>
</evidence>
<dbReference type="GO" id="GO:0016491">
    <property type="term" value="F:oxidoreductase activity"/>
    <property type="evidence" value="ECO:0007669"/>
    <property type="project" value="UniProtKB-KW"/>
</dbReference>
<dbReference type="Pfam" id="PF14833">
    <property type="entry name" value="NAD_binding_11"/>
    <property type="match status" value="1"/>
</dbReference>
<dbReference type="PANTHER" id="PTHR43580:SF2">
    <property type="entry name" value="CYTOKINE-LIKE NUCLEAR FACTOR N-PAC"/>
    <property type="match status" value="1"/>
</dbReference>
<comment type="caution">
    <text evidence="5">The sequence shown here is derived from an EMBL/GenBank/DDBJ whole genome shotgun (WGS) entry which is preliminary data.</text>
</comment>
<dbReference type="Gene3D" id="3.40.50.720">
    <property type="entry name" value="NAD(P)-binding Rossmann-like Domain"/>
    <property type="match status" value="1"/>
</dbReference>
<dbReference type="InterPro" id="IPR008927">
    <property type="entry name" value="6-PGluconate_DH-like_C_sf"/>
</dbReference>
<feature type="domain" description="3-hydroxyisobutyrate dehydrogenase-like NAD-binding" evidence="4">
    <location>
        <begin position="165"/>
        <end position="285"/>
    </location>
</feature>
<keyword evidence="6" id="KW-1185">Reference proteome</keyword>
<gene>
    <name evidence="5" type="ORF">AKJ56_02130</name>
</gene>
<evidence type="ECO:0000313" key="6">
    <source>
        <dbReference type="Proteomes" id="UP000070175"/>
    </source>
</evidence>
<feature type="domain" description="6-phosphogluconate dehydrogenase NADP-binding" evidence="3">
    <location>
        <begin position="3"/>
        <end position="161"/>
    </location>
</feature>
<dbReference type="AlphaFoldDB" id="A0A133VNA8"/>
<evidence type="ECO:0000256" key="1">
    <source>
        <dbReference type="ARBA" id="ARBA00023002"/>
    </source>
</evidence>
<dbReference type="InterPro" id="IPR006115">
    <property type="entry name" value="6PGDH_NADP-bd"/>
</dbReference>
<dbReference type="SUPFAM" id="SSF51735">
    <property type="entry name" value="NAD(P)-binding Rossmann-fold domains"/>
    <property type="match status" value="1"/>
</dbReference>
<reference evidence="5 6" key="1">
    <citation type="journal article" date="2016" name="Sci. Rep.">
        <title>Metabolic traits of an uncultured archaeal lineage -MSBL1- from brine pools of the Red Sea.</title>
        <authorList>
            <person name="Mwirichia R."/>
            <person name="Alam I."/>
            <person name="Rashid M."/>
            <person name="Vinu M."/>
            <person name="Ba-Alawi W."/>
            <person name="Anthony Kamau A."/>
            <person name="Kamanda Ngugi D."/>
            <person name="Goker M."/>
            <person name="Klenk H.P."/>
            <person name="Bajic V."/>
            <person name="Stingl U."/>
        </authorList>
    </citation>
    <scope>NUCLEOTIDE SEQUENCE [LARGE SCALE GENOMIC DNA]</scope>
    <source>
        <strain evidence="5">SCGC-AAA382N08</strain>
    </source>
</reference>
<sequence length="295" mass="31795">MEKIGFIGLGKMGNPMAMNIHDADFPLEVYNRTFEKTKPFRDKGVKAYKTAENLAKNSDVIIIMVTGPEDLLEVLKSDEGVLAGLKEDSVVINMSTVSPDATLEAAELVREKNANFVDSPVSGTVGPAEKGTLTILSAGKEEVLDRVKPILEKMGEPVVNCGEAGKGTEMKLFINLLLGGMMESLSESLVFGKKLGLDVSKMQKVMQSGGVDCLMFRVKSDLIKNRDFEPRFKVNLIHKDLSLALDSGGKLGVALPAAAAAREIYSGAKGMDLGKEDMTANIKVLEKIADITVED</sequence>
<evidence type="ECO:0000313" key="5">
    <source>
        <dbReference type="EMBL" id="KXB07926.1"/>
    </source>
</evidence>
<evidence type="ECO:0000256" key="2">
    <source>
        <dbReference type="ARBA" id="ARBA00023027"/>
    </source>
</evidence>
<keyword evidence="2" id="KW-0520">NAD</keyword>
<dbReference type="EMBL" id="LHYJ01000038">
    <property type="protein sequence ID" value="KXB07926.1"/>
    <property type="molecule type" value="Genomic_DNA"/>
</dbReference>
<organism evidence="5 6">
    <name type="scientific">candidate division MSBL1 archaeon SCGC-AAA382N08</name>
    <dbReference type="NCBI Taxonomy" id="1698285"/>
    <lineage>
        <taxon>Archaea</taxon>
        <taxon>Methanobacteriati</taxon>
        <taxon>Methanobacteriota</taxon>
        <taxon>candidate division MSBL1</taxon>
    </lineage>
</organism>